<dbReference type="PATRIC" id="fig|1348774.3.peg.1336"/>
<proteinExistence type="predicted"/>
<dbReference type="SUPFAM" id="SSF53756">
    <property type="entry name" value="UDP-Glycosyltransferase/glycogen phosphorylase"/>
    <property type="match status" value="1"/>
</dbReference>
<dbReference type="RefSeq" id="WP_047820378.1">
    <property type="nucleotide sequence ID" value="NZ_CP011770.1"/>
</dbReference>
<reference evidence="1 2" key="1">
    <citation type="submission" date="2015-06" db="EMBL/GenBank/DDBJ databases">
        <authorList>
            <person name="Zeng Y."/>
            <person name="Huang Y."/>
        </authorList>
    </citation>
    <scope>NUCLEOTIDE SEQUENCE [LARGE SCALE GENOMIC DNA]</scope>
    <source>
        <strain evidence="1 2">PQ-2</strain>
    </source>
</reference>
<dbReference type="CDD" id="cd03814">
    <property type="entry name" value="GT4-like"/>
    <property type="match status" value="1"/>
</dbReference>
<evidence type="ECO:0000313" key="1">
    <source>
        <dbReference type="EMBL" id="AKM09692.1"/>
    </source>
</evidence>
<dbReference type="Pfam" id="PF13439">
    <property type="entry name" value="Glyco_transf_4"/>
    <property type="match status" value="1"/>
</dbReference>
<dbReference type="KEGG" id="cna:AB433_06385"/>
<dbReference type="Gene3D" id="3.40.50.2000">
    <property type="entry name" value="Glycogen Phosphorylase B"/>
    <property type="match status" value="2"/>
</dbReference>
<dbReference type="InterPro" id="IPR001296">
    <property type="entry name" value="Glyco_trans_1"/>
</dbReference>
<keyword evidence="1" id="KW-0808">Transferase</keyword>
<sequence>MRIALFSGNYNYLREGANQALNRLVGWLEGTAGHQVRVYSPVTDTPAFEPAGTLVPVPSIALPVRSEFRLATGLPKAIRRNIAQFKPDIVHVSTPDILNTRAQTFAKQIGVPVVASQHTLFETYLDYYRIGWLRPLAEAHLDRFYRRSDHVVTPTETLAAQMRETRGDRRASVWSRGIDRALFDPARRSPDWRRAQGIADHEIAVLFFGRLVLEKGIADYVEAIRRLRAQGLPVRPLVVGEGPGRSAFGPLDDAVLTGHLEGEALARAVASADLFHHPSTTETFGNVVLEGLAAGLPIVAADAPGSRELLDHGAAGVLYAPRDLDAAVAALAGLAADRDSRKAMVKAARNRSGGFSWDAASASVEQVYRDLLGDTRP</sequence>
<dbReference type="PANTHER" id="PTHR45947">
    <property type="entry name" value="SULFOQUINOVOSYL TRANSFERASE SQD2"/>
    <property type="match status" value="1"/>
</dbReference>
<dbReference type="Proteomes" id="UP000035287">
    <property type="component" value="Chromosome"/>
</dbReference>
<dbReference type="EMBL" id="CP011770">
    <property type="protein sequence ID" value="AKM09692.1"/>
    <property type="molecule type" value="Genomic_DNA"/>
</dbReference>
<dbReference type="PANTHER" id="PTHR45947:SF3">
    <property type="entry name" value="SULFOQUINOVOSYL TRANSFERASE SQD2"/>
    <property type="match status" value="1"/>
</dbReference>
<dbReference type="Pfam" id="PF00534">
    <property type="entry name" value="Glycos_transf_1"/>
    <property type="match status" value="1"/>
</dbReference>
<dbReference type="InterPro" id="IPR028098">
    <property type="entry name" value="Glyco_trans_4-like_N"/>
</dbReference>
<dbReference type="AlphaFoldDB" id="A0A0G3XER6"/>
<accession>A0A0G3XER6</accession>
<dbReference type="GO" id="GO:0016757">
    <property type="term" value="F:glycosyltransferase activity"/>
    <property type="evidence" value="ECO:0007669"/>
    <property type="project" value="InterPro"/>
</dbReference>
<gene>
    <name evidence="1" type="ORF">AB433_06385</name>
</gene>
<dbReference type="InterPro" id="IPR050194">
    <property type="entry name" value="Glycosyltransferase_grp1"/>
</dbReference>
<dbReference type="STRING" id="1348774.AB433_06385"/>
<name>A0A0G3XER6_9SPHN</name>
<keyword evidence="2" id="KW-1185">Reference proteome</keyword>
<organism evidence="1 2">
    <name type="scientific">Croceicoccus naphthovorans</name>
    <dbReference type="NCBI Taxonomy" id="1348774"/>
    <lineage>
        <taxon>Bacteria</taxon>
        <taxon>Pseudomonadati</taxon>
        <taxon>Pseudomonadota</taxon>
        <taxon>Alphaproteobacteria</taxon>
        <taxon>Sphingomonadales</taxon>
        <taxon>Erythrobacteraceae</taxon>
        <taxon>Croceicoccus</taxon>
    </lineage>
</organism>
<protein>
    <submittedName>
        <fullName evidence="1">Glycosyl transferase family 1</fullName>
    </submittedName>
</protein>
<evidence type="ECO:0000313" key="2">
    <source>
        <dbReference type="Proteomes" id="UP000035287"/>
    </source>
</evidence>